<feature type="domain" description="LTD" evidence="3">
    <location>
        <begin position="558"/>
        <end position="683"/>
    </location>
</feature>
<evidence type="ECO:0000313" key="5">
    <source>
        <dbReference type="Proteomes" id="UP001597414"/>
    </source>
</evidence>
<reference evidence="5" key="1">
    <citation type="journal article" date="2019" name="Int. J. Syst. Evol. Microbiol.">
        <title>The Global Catalogue of Microorganisms (GCM) 10K type strain sequencing project: providing services to taxonomists for standard genome sequencing and annotation.</title>
        <authorList>
            <consortium name="The Broad Institute Genomics Platform"/>
            <consortium name="The Broad Institute Genome Sequencing Center for Infectious Disease"/>
            <person name="Wu L."/>
            <person name="Ma J."/>
        </authorList>
    </citation>
    <scope>NUCLEOTIDE SEQUENCE [LARGE SCALE GENOMIC DNA]</scope>
    <source>
        <strain evidence="5">KCTC 19812</strain>
    </source>
</reference>
<protein>
    <submittedName>
        <fullName evidence="4">Lamin tail domain-containing protein</fullName>
    </submittedName>
</protein>
<accession>A0ABW5B482</accession>
<dbReference type="Gene3D" id="2.60.40.1220">
    <property type="match status" value="2"/>
</dbReference>
<keyword evidence="1" id="KW-0732">Signal</keyword>
<dbReference type="Gene3D" id="2.60.40.1260">
    <property type="entry name" value="Lamin Tail domain"/>
    <property type="match status" value="1"/>
</dbReference>
<dbReference type="InterPro" id="IPR036415">
    <property type="entry name" value="Lamin_tail_dom_sf"/>
</dbReference>
<gene>
    <name evidence="4" type="ORF">ACFSKV_01400</name>
</gene>
<dbReference type="Gene3D" id="2.60.40.4070">
    <property type="match status" value="1"/>
</dbReference>
<dbReference type="EMBL" id="JBHUIV010000003">
    <property type="protein sequence ID" value="MFD2200201.1"/>
    <property type="molecule type" value="Genomic_DNA"/>
</dbReference>
<dbReference type="Proteomes" id="UP001597414">
    <property type="component" value="Unassembled WGS sequence"/>
</dbReference>
<dbReference type="InterPro" id="IPR001322">
    <property type="entry name" value="Lamin_tail_dom"/>
</dbReference>
<dbReference type="PROSITE" id="PS51841">
    <property type="entry name" value="LTD"/>
    <property type="match status" value="2"/>
</dbReference>
<organism evidence="4 5">
    <name type="scientific">Shivajiella indica</name>
    <dbReference type="NCBI Taxonomy" id="872115"/>
    <lineage>
        <taxon>Bacteria</taxon>
        <taxon>Pseudomonadati</taxon>
        <taxon>Bacteroidota</taxon>
        <taxon>Cytophagia</taxon>
        <taxon>Cytophagales</taxon>
        <taxon>Cyclobacteriaceae</taxon>
        <taxon>Shivajiella</taxon>
    </lineage>
</organism>
<comment type="caution">
    <text evidence="4">The sequence shown here is derived from an EMBL/GenBank/DDBJ whole genome shotgun (WGS) entry which is preliminary data.</text>
</comment>
<dbReference type="SUPFAM" id="SSF74853">
    <property type="entry name" value="Lamin A/C globular tail domain"/>
    <property type="match status" value="2"/>
</dbReference>
<name>A0ABW5B482_9BACT</name>
<feature type="region of interest" description="Disordered" evidence="2">
    <location>
        <begin position="972"/>
        <end position="998"/>
    </location>
</feature>
<evidence type="ECO:0000256" key="1">
    <source>
        <dbReference type="ARBA" id="ARBA00022729"/>
    </source>
</evidence>
<keyword evidence="5" id="KW-1185">Reference proteome</keyword>
<evidence type="ECO:0000259" key="3">
    <source>
        <dbReference type="PROSITE" id="PS51841"/>
    </source>
</evidence>
<dbReference type="Pfam" id="PF00932">
    <property type="entry name" value="LTD"/>
    <property type="match status" value="2"/>
</dbReference>
<sequence>MKPRFLVRVSIAFSLLGCFFNRNTVYGQFQDFESNFTIVNHPEAFLPEWSANEVRNTAARVFQANGEGRFGSRALGVQPISSFTGEIFTKLNPANYADPKIAFFAKSRQNGSGNRPAVVEIWFSQSGYETFSHQVPVGNESTFPNQNLEYRLFEIAIPEDFRDLEELFIKIEVKYGPGTGSSARFFMDEFGIYDGKEIVDPIKIKKAQILSPFSLELVFDKEIEEANPSQVNISDISNILVKHPTDTSLYIFSEQAFEESNILFTLENLKDKAGQVTPELKVEIENSHIGLGELILISSKTILVSFSQPFLESSISQTSHFLVNGKQPISIDIMENKFQVQLDFEEDFQLGSVLVLEANNIQNAKGEFTEATLIKSFFYRDFIENHYLTNQDELMIFHKIELDPSSITPESFSIEDAPSIQFEIQFPQPTQIVLKSNELFEEGPVYSIQIPSMLSKRGFPVHASKREFVWDRTPPELVNVLPVEENKTLLVFSESLDRVYASITSIYSIDGIHPSDLLFQTNDSQLILTWPFAFESEKTYSLRIEKAVDLYGNFLEHYSFDFQFEALPQIAFKEIVINEVMAAPRASNSLPNAEYVELYNTGERPIYLGGFQLANSRRETTLPSAVLEPKSYLILVPRASAHEFEKYGEVIGLTNWPTLLNSSDQVKLKDTKGMVIDSLEYSTASYGGSAFAQGGYSLEISNPYLTCYLPTNLKTSQDEKRGTPGKMNSVYELTPDLTAPRFLNSIMVGSNKVKLSFSKILNQNIQNVSWSFKPNLSLLKSYIDENPSDIILEFADDLKEGVKYFVTINNLRDCSGNMLDKQEEIWFVMPLPAKEGDLIINEVLFNPRTNAPKFVEIYNRTEKYINLKDWKLANLNSNGEIANRRTLFSEDFILEPYSFLVFTTDSEKLKQEYPKSKESRFFTFSSLPSYPISSGNVIFLNPDESLEERLSYSERMHHPLLRERRGVSLERISPRSPIDDPNNWQSASASEGFATPGYRNSQAFEGQEKIGIDIHPKVFAPDMPGQSAFVTISYKMEQSGKNASMRIYNVTGTLIREICQNAIWGNEGFYLWDGTDMQGRKVRPGHYIIWIELFDLEGNVNQIKKTVVVGTYF</sequence>
<dbReference type="RefSeq" id="WP_380799795.1">
    <property type="nucleotide sequence ID" value="NZ_JBHUIV010000003.1"/>
</dbReference>
<evidence type="ECO:0000256" key="2">
    <source>
        <dbReference type="SAM" id="MobiDB-lite"/>
    </source>
</evidence>
<evidence type="ECO:0000313" key="4">
    <source>
        <dbReference type="EMBL" id="MFD2200201.1"/>
    </source>
</evidence>
<proteinExistence type="predicted"/>
<dbReference type="InterPro" id="IPR014755">
    <property type="entry name" value="Cu-Rt/internalin_Ig-like"/>
</dbReference>
<feature type="domain" description="LTD" evidence="3">
    <location>
        <begin position="825"/>
        <end position="979"/>
    </location>
</feature>